<keyword evidence="4" id="KW-0143">Chaperone</keyword>
<evidence type="ECO:0000256" key="3">
    <source>
        <dbReference type="ARBA" id="ARBA00022795"/>
    </source>
</evidence>
<keyword evidence="6" id="KW-0282">Flagellum</keyword>
<accession>A0ABT4XCL9</accession>
<name>A0ABT4XCL9_9PSED</name>
<evidence type="ECO:0000313" key="6">
    <source>
        <dbReference type="EMBL" id="MDA7085960.1"/>
    </source>
</evidence>
<protein>
    <recommendedName>
        <fullName evidence="5">Flagellar protein FliT</fullName>
    </recommendedName>
</protein>
<sequence length="98" mass="11099">MASALQQLEITRLAMVEAVAGEQWSRIAELDGLCREHVTHAMQASDTDQQSLRATFEQLLELYAVMLERCKQQRDELGSELMQLNQAQQGAKVYQLFG</sequence>
<evidence type="ECO:0000256" key="4">
    <source>
        <dbReference type="ARBA" id="ARBA00023186"/>
    </source>
</evidence>
<evidence type="ECO:0000313" key="7">
    <source>
        <dbReference type="Proteomes" id="UP001212042"/>
    </source>
</evidence>
<dbReference type="EMBL" id="JAQJZJ010000002">
    <property type="protein sequence ID" value="MDA7085960.1"/>
    <property type="molecule type" value="Genomic_DNA"/>
</dbReference>
<dbReference type="RefSeq" id="WP_271346876.1">
    <property type="nucleotide sequence ID" value="NZ_JAQJZJ010000002.1"/>
</dbReference>
<comment type="subcellular location">
    <subcellularLocation>
        <location evidence="1">Cytoplasm</location>
        <location evidence="1">Cytosol</location>
    </subcellularLocation>
</comment>
<dbReference type="Pfam" id="PF05400">
    <property type="entry name" value="FliT"/>
    <property type="match status" value="1"/>
</dbReference>
<keyword evidence="2" id="KW-0963">Cytoplasm</keyword>
<dbReference type="Proteomes" id="UP001212042">
    <property type="component" value="Unassembled WGS sequence"/>
</dbReference>
<organism evidence="6 7">
    <name type="scientific">Pseudomonas aestuarii</name>
    <dbReference type="NCBI Taxonomy" id="3018340"/>
    <lineage>
        <taxon>Bacteria</taxon>
        <taxon>Pseudomonadati</taxon>
        <taxon>Pseudomonadota</taxon>
        <taxon>Gammaproteobacteria</taxon>
        <taxon>Pseudomonadales</taxon>
        <taxon>Pseudomonadaceae</taxon>
        <taxon>Pseudomonas</taxon>
    </lineage>
</organism>
<evidence type="ECO:0000256" key="2">
    <source>
        <dbReference type="ARBA" id="ARBA00022490"/>
    </source>
</evidence>
<keyword evidence="3" id="KW-1005">Bacterial flagellum biogenesis</keyword>
<dbReference type="Gene3D" id="1.20.58.380">
    <property type="entry name" value="Flagellar protein flit"/>
    <property type="match status" value="1"/>
</dbReference>
<comment type="caution">
    <text evidence="6">The sequence shown here is derived from an EMBL/GenBank/DDBJ whole genome shotgun (WGS) entry which is preliminary data.</text>
</comment>
<evidence type="ECO:0000256" key="5">
    <source>
        <dbReference type="ARBA" id="ARBA00093797"/>
    </source>
</evidence>
<gene>
    <name evidence="6" type="ORF">PH586_06105</name>
</gene>
<proteinExistence type="predicted"/>
<keyword evidence="6" id="KW-0969">Cilium</keyword>
<reference evidence="6 7" key="1">
    <citation type="submission" date="2023-01" db="EMBL/GenBank/DDBJ databases">
        <title>Pseudomonas SA3-5T sp. nov., isolated from tidal flat sediment.</title>
        <authorList>
            <person name="Kim H.S."/>
            <person name="Kim J.-S."/>
            <person name="Suh M.K."/>
            <person name="Eom M.K."/>
            <person name="Lee J.-S."/>
        </authorList>
    </citation>
    <scope>NUCLEOTIDE SEQUENCE [LARGE SCALE GENOMIC DNA]</scope>
    <source>
        <strain evidence="6 7">SA3-5</strain>
    </source>
</reference>
<keyword evidence="6" id="KW-0966">Cell projection</keyword>
<evidence type="ECO:0000256" key="1">
    <source>
        <dbReference type="ARBA" id="ARBA00004514"/>
    </source>
</evidence>
<keyword evidence="7" id="KW-1185">Reference proteome</keyword>
<dbReference type="InterPro" id="IPR008622">
    <property type="entry name" value="FliT"/>
</dbReference>